<keyword evidence="2" id="KW-1185">Reference proteome</keyword>
<sequence length="126" mass="14095">MSLEDLLEACNKIGSSIYPWSPKKQITKIGSYLRNAWHKEVGRVNIVLEMVEVVNCNSKVVVEMYNNMVEEEREMVEVVVVRCRSTLVVAVRCRSTLVVAVSCRSTLVVVVSCRSTLVVVVTCSNT</sequence>
<accession>A0ABD3SUA8</accession>
<gene>
    <name evidence="1" type="ORF">ACJIZ3_016976</name>
</gene>
<dbReference type="AlphaFoldDB" id="A0ABD3SUA8"/>
<name>A0ABD3SUA8_9LAMI</name>
<dbReference type="EMBL" id="JBJXBP010000005">
    <property type="protein sequence ID" value="KAL3828174.1"/>
    <property type="molecule type" value="Genomic_DNA"/>
</dbReference>
<protein>
    <submittedName>
        <fullName evidence="1">Uncharacterized protein</fullName>
    </submittedName>
</protein>
<evidence type="ECO:0000313" key="1">
    <source>
        <dbReference type="EMBL" id="KAL3828174.1"/>
    </source>
</evidence>
<dbReference type="Proteomes" id="UP001634393">
    <property type="component" value="Unassembled WGS sequence"/>
</dbReference>
<comment type="caution">
    <text evidence="1">The sequence shown here is derived from an EMBL/GenBank/DDBJ whole genome shotgun (WGS) entry which is preliminary data.</text>
</comment>
<reference evidence="1 2" key="1">
    <citation type="submission" date="2024-12" db="EMBL/GenBank/DDBJ databases">
        <title>The unique morphological basis and parallel evolutionary history of personate flowers in Penstemon.</title>
        <authorList>
            <person name="Depatie T.H."/>
            <person name="Wessinger C.A."/>
        </authorList>
    </citation>
    <scope>NUCLEOTIDE SEQUENCE [LARGE SCALE GENOMIC DNA]</scope>
    <source>
        <strain evidence="1">WTNN_2</strain>
        <tissue evidence="1">Leaf</tissue>
    </source>
</reference>
<organism evidence="1 2">
    <name type="scientific">Penstemon smallii</name>
    <dbReference type="NCBI Taxonomy" id="265156"/>
    <lineage>
        <taxon>Eukaryota</taxon>
        <taxon>Viridiplantae</taxon>
        <taxon>Streptophyta</taxon>
        <taxon>Embryophyta</taxon>
        <taxon>Tracheophyta</taxon>
        <taxon>Spermatophyta</taxon>
        <taxon>Magnoliopsida</taxon>
        <taxon>eudicotyledons</taxon>
        <taxon>Gunneridae</taxon>
        <taxon>Pentapetalae</taxon>
        <taxon>asterids</taxon>
        <taxon>lamiids</taxon>
        <taxon>Lamiales</taxon>
        <taxon>Plantaginaceae</taxon>
        <taxon>Cheloneae</taxon>
        <taxon>Penstemon</taxon>
    </lineage>
</organism>
<proteinExistence type="predicted"/>
<evidence type="ECO:0000313" key="2">
    <source>
        <dbReference type="Proteomes" id="UP001634393"/>
    </source>
</evidence>